<evidence type="ECO:0000313" key="2">
    <source>
        <dbReference type="EMBL" id="MFM9609062.1"/>
    </source>
</evidence>
<dbReference type="InterPro" id="IPR036388">
    <property type="entry name" value="WH-like_DNA-bd_sf"/>
</dbReference>
<gene>
    <name evidence="2" type="ORF">ACKI18_10075</name>
</gene>
<dbReference type="RefSeq" id="WP_055722527.1">
    <property type="nucleotide sequence ID" value="NZ_JBJVNI010000005.1"/>
</dbReference>
<evidence type="ECO:0000313" key="3">
    <source>
        <dbReference type="Proteomes" id="UP001631957"/>
    </source>
</evidence>
<dbReference type="InterPro" id="IPR036390">
    <property type="entry name" value="WH_DNA-bd_sf"/>
</dbReference>
<dbReference type="Gene3D" id="1.10.10.10">
    <property type="entry name" value="Winged helix-like DNA-binding domain superfamily/Winged helix DNA-binding domain"/>
    <property type="match status" value="1"/>
</dbReference>
<sequence length="171" mass="18651">MTTQHLTDTDLAAQPVAYWTGLAYEATIARIRAHMAELGTSQPQFWILRNLSPHDLSPDGHGRTVPELKEAMTTYLRPEDDLSAEAQTLLAKGWITRDGDGRLWITEAGEEARTEVKRHAPAVRARLHEGIDDADYVTAVKVLRRMILNSGDPAGVLTSPATGPSSGSGRP</sequence>
<feature type="compositionally biased region" description="Low complexity" evidence="1">
    <location>
        <begin position="158"/>
        <end position="171"/>
    </location>
</feature>
<keyword evidence="3" id="KW-1185">Reference proteome</keyword>
<protein>
    <submittedName>
        <fullName evidence="2">MarR family winged helix-turn-helix transcriptional regulator</fullName>
    </submittedName>
</protein>
<feature type="region of interest" description="Disordered" evidence="1">
    <location>
        <begin position="152"/>
        <end position="171"/>
    </location>
</feature>
<organism evidence="2 3">
    <name type="scientific">Streptomyces niveiscabiei</name>
    <dbReference type="NCBI Taxonomy" id="164115"/>
    <lineage>
        <taxon>Bacteria</taxon>
        <taxon>Bacillati</taxon>
        <taxon>Actinomycetota</taxon>
        <taxon>Actinomycetes</taxon>
        <taxon>Kitasatosporales</taxon>
        <taxon>Streptomycetaceae</taxon>
        <taxon>Streptomyces</taxon>
    </lineage>
</organism>
<accession>A0ABW9HQC5</accession>
<dbReference type="Proteomes" id="UP001631957">
    <property type="component" value="Unassembled WGS sequence"/>
</dbReference>
<dbReference type="SUPFAM" id="SSF46785">
    <property type="entry name" value="Winged helix' DNA-binding domain"/>
    <property type="match status" value="1"/>
</dbReference>
<reference evidence="2 3" key="1">
    <citation type="submission" date="2024-12" db="EMBL/GenBank/DDBJ databases">
        <title>Forecasting of Potato common scab and diversities of Pathogenic streptomyces spp. in china.</title>
        <authorList>
            <person name="Handique U."/>
            <person name="Wu J."/>
        </authorList>
    </citation>
    <scope>NUCLEOTIDE SEQUENCE [LARGE SCALE GENOMIC DNA]</scope>
    <source>
        <strain evidence="2 3">ZRIMU1530</strain>
    </source>
</reference>
<dbReference type="EMBL" id="JBJVNI010000005">
    <property type="protein sequence ID" value="MFM9609062.1"/>
    <property type="molecule type" value="Genomic_DNA"/>
</dbReference>
<comment type="caution">
    <text evidence="2">The sequence shown here is derived from an EMBL/GenBank/DDBJ whole genome shotgun (WGS) entry which is preliminary data.</text>
</comment>
<evidence type="ECO:0000256" key="1">
    <source>
        <dbReference type="SAM" id="MobiDB-lite"/>
    </source>
</evidence>
<proteinExistence type="predicted"/>
<name>A0ABW9HQC5_9ACTN</name>